<dbReference type="SUPFAM" id="SSF52743">
    <property type="entry name" value="Subtilisin-like"/>
    <property type="match status" value="1"/>
</dbReference>
<comment type="similarity">
    <text evidence="1">Belongs to the peptidase S8 family.</text>
</comment>
<dbReference type="GO" id="GO:0004252">
    <property type="term" value="F:serine-type endopeptidase activity"/>
    <property type="evidence" value="ECO:0007669"/>
    <property type="project" value="InterPro"/>
</dbReference>
<dbReference type="InterPro" id="IPR036852">
    <property type="entry name" value="Peptidase_S8/S53_dom_sf"/>
</dbReference>
<keyword evidence="4" id="KW-1185">Reference proteome</keyword>
<sequence length="151" mass="16782">MPSNLFGHEGAQKAALHHYTKTFRSFSAMLTPDQAAKLAEKLICYRLESIYRKIVGARFYTAGFEAENGPLESFGYTFFRSARDRDGHGTHTAATIAGSPVDNVSLFGVGRGTASGGVVRARLTIYNAFWFNLRRYYIHVCWTGSAPTYLL</sequence>
<evidence type="ECO:0000256" key="1">
    <source>
        <dbReference type="ARBA" id="ARBA00011073"/>
    </source>
</evidence>
<dbReference type="InterPro" id="IPR045051">
    <property type="entry name" value="SBT"/>
</dbReference>
<dbReference type="PANTHER" id="PTHR10795">
    <property type="entry name" value="PROPROTEIN CONVERTASE SUBTILISIN/KEXIN"/>
    <property type="match status" value="1"/>
</dbReference>
<proteinExistence type="inferred from homology"/>
<keyword evidence="2" id="KW-0732">Signal</keyword>
<gene>
    <name evidence="3" type="ORF">OLEA9_A067682</name>
</gene>
<evidence type="ECO:0000256" key="2">
    <source>
        <dbReference type="ARBA" id="ARBA00022729"/>
    </source>
</evidence>
<evidence type="ECO:0000313" key="4">
    <source>
        <dbReference type="Proteomes" id="UP000594638"/>
    </source>
</evidence>
<evidence type="ECO:0000313" key="3">
    <source>
        <dbReference type="EMBL" id="CAA3032234.1"/>
    </source>
</evidence>
<keyword evidence="3" id="KW-0378">Hydrolase</keyword>
<dbReference type="Gene3D" id="3.40.50.200">
    <property type="entry name" value="Peptidase S8/S53 domain"/>
    <property type="match status" value="1"/>
</dbReference>
<dbReference type="Gramene" id="OE9A067682T1">
    <property type="protein sequence ID" value="OE9A067682C1"/>
    <property type="gene ID" value="OE9A067682"/>
</dbReference>
<dbReference type="AlphaFoldDB" id="A0A8S0VHG0"/>
<dbReference type="OrthoDB" id="891290at2759"/>
<reference evidence="3 4" key="1">
    <citation type="submission" date="2019-12" db="EMBL/GenBank/DDBJ databases">
        <authorList>
            <person name="Alioto T."/>
            <person name="Alioto T."/>
            <person name="Gomez Garrido J."/>
        </authorList>
    </citation>
    <scope>NUCLEOTIDE SEQUENCE [LARGE SCALE GENOMIC DNA]</scope>
</reference>
<dbReference type="EMBL" id="CACTIH010009545">
    <property type="protein sequence ID" value="CAA3032234.1"/>
    <property type="molecule type" value="Genomic_DNA"/>
</dbReference>
<protein>
    <submittedName>
        <fullName evidence="3">Subtilisin-like protease</fullName>
    </submittedName>
</protein>
<keyword evidence="3" id="KW-0645">Protease</keyword>
<dbReference type="GO" id="GO:0006508">
    <property type="term" value="P:proteolysis"/>
    <property type="evidence" value="ECO:0007669"/>
    <property type="project" value="UniProtKB-KW"/>
</dbReference>
<comment type="caution">
    <text evidence="3">The sequence shown here is derived from an EMBL/GenBank/DDBJ whole genome shotgun (WGS) entry which is preliminary data.</text>
</comment>
<accession>A0A8S0VHG0</accession>
<dbReference type="Proteomes" id="UP000594638">
    <property type="component" value="Unassembled WGS sequence"/>
</dbReference>
<name>A0A8S0VHG0_OLEEU</name>
<organism evidence="3 4">
    <name type="scientific">Olea europaea subsp. europaea</name>
    <dbReference type="NCBI Taxonomy" id="158383"/>
    <lineage>
        <taxon>Eukaryota</taxon>
        <taxon>Viridiplantae</taxon>
        <taxon>Streptophyta</taxon>
        <taxon>Embryophyta</taxon>
        <taxon>Tracheophyta</taxon>
        <taxon>Spermatophyta</taxon>
        <taxon>Magnoliopsida</taxon>
        <taxon>eudicotyledons</taxon>
        <taxon>Gunneridae</taxon>
        <taxon>Pentapetalae</taxon>
        <taxon>asterids</taxon>
        <taxon>lamiids</taxon>
        <taxon>Lamiales</taxon>
        <taxon>Oleaceae</taxon>
        <taxon>Oleeae</taxon>
        <taxon>Olea</taxon>
    </lineage>
</organism>